<organism evidence="2 3">
    <name type="scientific">Zostera marina</name>
    <name type="common">Eelgrass</name>
    <dbReference type="NCBI Taxonomy" id="29655"/>
    <lineage>
        <taxon>Eukaryota</taxon>
        <taxon>Viridiplantae</taxon>
        <taxon>Streptophyta</taxon>
        <taxon>Embryophyta</taxon>
        <taxon>Tracheophyta</taxon>
        <taxon>Spermatophyta</taxon>
        <taxon>Magnoliopsida</taxon>
        <taxon>Liliopsida</taxon>
        <taxon>Zosteraceae</taxon>
        <taxon>Zostera</taxon>
    </lineage>
</organism>
<protein>
    <recommendedName>
        <fullName evidence="1">DUF4218 domain-containing protein</fullName>
    </recommendedName>
</protein>
<evidence type="ECO:0000259" key="1">
    <source>
        <dbReference type="Pfam" id="PF13960"/>
    </source>
</evidence>
<reference evidence="3" key="1">
    <citation type="journal article" date="2016" name="Nature">
        <title>The genome of the seagrass Zostera marina reveals angiosperm adaptation to the sea.</title>
        <authorList>
            <person name="Olsen J.L."/>
            <person name="Rouze P."/>
            <person name="Verhelst B."/>
            <person name="Lin Y.-C."/>
            <person name="Bayer T."/>
            <person name="Collen J."/>
            <person name="Dattolo E."/>
            <person name="De Paoli E."/>
            <person name="Dittami S."/>
            <person name="Maumus F."/>
            <person name="Michel G."/>
            <person name="Kersting A."/>
            <person name="Lauritano C."/>
            <person name="Lohaus R."/>
            <person name="Toepel M."/>
            <person name="Tonon T."/>
            <person name="Vanneste K."/>
            <person name="Amirebrahimi M."/>
            <person name="Brakel J."/>
            <person name="Bostroem C."/>
            <person name="Chovatia M."/>
            <person name="Grimwood J."/>
            <person name="Jenkins J.W."/>
            <person name="Jueterbock A."/>
            <person name="Mraz A."/>
            <person name="Stam W.T."/>
            <person name="Tice H."/>
            <person name="Bornberg-Bauer E."/>
            <person name="Green P.J."/>
            <person name="Pearson G.A."/>
            <person name="Procaccini G."/>
            <person name="Duarte C.M."/>
            <person name="Schmutz J."/>
            <person name="Reusch T.B.H."/>
            <person name="Van de Peer Y."/>
        </authorList>
    </citation>
    <scope>NUCLEOTIDE SEQUENCE [LARGE SCALE GENOMIC DNA]</scope>
    <source>
        <strain evidence="3">cv. Finnish</strain>
    </source>
</reference>
<dbReference type="OrthoDB" id="783809at2759"/>
<keyword evidence="3" id="KW-1185">Reference proteome</keyword>
<name>A0A0K9PE44_ZOSMR</name>
<evidence type="ECO:0000313" key="3">
    <source>
        <dbReference type="Proteomes" id="UP000036987"/>
    </source>
</evidence>
<comment type="caution">
    <text evidence="2">The sequence shown here is derived from an EMBL/GenBank/DDBJ whole genome shotgun (WGS) entry which is preliminary data.</text>
</comment>
<dbReference type="PANTHER" id="PTHR48258:SF3">
    <property type="entry name" value="FK506-BINDING PROTEIN 4-LIKE ISOFORM X1"/>
    <property type="match status" value="1"/>
</dbReference>
<sequence length="178" mass="21102">MYPYERFMHSLKKKVRNKACVEGSISEAYLKEEMVTFCSLYLNEDFETKFTKKSRNFDGGDVGLADSLSIFTQTGRATGAGSYRYVSDEEYHTIMLYILTNCKEAEPYIREFEKEMINNNIDINAETLARLIENKIVEWFRIRMTANKHDDERLRILSRGFSRRVNVYQNYIVNNYRF</sequence>
<proteinExistence type="predicted"/>
<dbReference type="InterPro" id="IPR025452">
    <property type="entry name" value="DUF4218"/>
</dbReference>
<dbReference type="EMBL" id="LFYR01000979">
    <property type="protein sequence ID" value="KMZ66517.1"/>
    <property type="molecule type" value="Genomic_DNA"/>
</dbReference>
<dbReference type="PANTHER" id="PTHR48258">
    <property type="entry name" value="DUF4218 DOMAIN-CONTAINING PROTEIN-RELATED"/>
    <property type="match status" value="1"/>
</dbReference>
<dbReference type="OMA" id="HNCASAK"/>
<evidence type="ECO:0000313" key="2">
    <source>
        <dbReference type="EMBL" id="KMZ66517.1"/>
    </source>
</evidence>
<feature type="domain" description="DUF4218" evidence="1">
    <location>
        <begin position="1"/>
        <end position="56"/>
    </location>
</feature>
<gene>
    <name evidence="2" type="ORF">ZOSMA_299G00070</name>
</gene>
<dbReference type="AlphaFoldDB" id="A0A0K9PE44"/>
<accession>A0A0K9PE44</accession>
<dbReference type="Pfam" id="PF13960">
    <property type="entry name" value="DUF4218"/>
    <property type="match status" value="1"/>
</dbReference>
<dbReference type="Proteomes" id="UP000036987">
    <property type="component" value="Unassembled WGS sequence"/>
</dbReference>